<evidence type="ECO:0000313" key="1">
    <source>
        <dbReference type="EMBL" id="ATY65688.1"/>
    </source>
</evidence>
<reference evidence="1 2" key="1">
    <citation type="journal article" date="2017" name="BMC Genomics">
        <title>Chromosome level assembly and secondary metabolite potential of the parasitic fungus Cordyceps militaris.</title>
        <authorList>
            <person name="Kramer G.J."/>
            <person name="Nodwell J.R."/>
        </authorList>
    </citation>
    <scope>NUCLEOTIDE SEQUENCE [LARGE SCALE GENOMIC DNA]</scope>
    <source>
        <strain evidence="1 2">ATCC 34164</strain>
    </source>
</reference>
<dbReference type="VEuPathDB" id="FungiDB:A9K55_001471"/>
<dbReference type="Proteomes" id="UP000323067">
    <property type="component" value="Chromosome iii"/>
</dbReference>
<organism evidence="1 2">
    <name type="scientific">Cordyceps militaris</name>
    <name type="common">Caterpillar fungus</name>
    <name type="synonym">Clavaria militaris</name>
    <dbReference type="NCBI Taxonomy" id="73501"/>
    <lineage>
        <taxon>Eukaryota</taxon>
        <taxon>Fungi</taxon>
        <taxon>Dikarya</taxon>
        <taxon>Ascomycota</taxon>
        <taxon>Pezizomycotina</taxon>
        <taxon>Sordariomycetes</taxon>
        <taxon>Hypocreomycetidae</taxon>
        <taxon>Hypocreales</taxon>
        <taxon>Cordycipitaceae</taxon>
        <taxon>Cordyceps</taxon>
    </lineage>
</organism>
<dbReference type="EMBL" id="CP023326">
    <property type="protein sequence ID" value="ATY65688.1"/>
    <property type="molecule type" value="Genomic_DNA"/>
</dbReference>
<gene>
    <name evidence="1" type="ORF">A9K55_001471</name>
</gene>
<name>A0A2H4SRF4_CORMI</name>
<proteinExistence type="predicted"/>
<dbReference type="AlphaFoldDB" id="A0A2H4SRF4"/>
<protein>
    <submittedName>
        <fullName evidence="1">Uncharacterized protein</fullName>
    </submittedName>
</protein>
<dbReference type="VEuPathDB" id="FungiDB:CCM_00668"/>
<evidence type="ECO:0000313" key="2">
    <source>
        <dbReference type="Proteomes" id="UP000323067"/>
    </source>
</evidence>
<sequence>MIRDTAAQRCDATPPPRARFQSVAVTLPSAPTDSVSTFRDSFKAVQEVTILESERSNTFVLVSHSYGRATRAAIALSRAHRDQCEGGPCYHEWHLAAAAGRTMTRRALTRFPRSRVRHAFTTNQAAAARRACIGSLDTPCVELELQDGSAARVAAVVDDLGSRLTIVHYLLGLS</sequence>
<accession>A0A2H4SRF4</accession>